<proteinExistence type="predicted"/>
<reference evidence="1" key="2">
    <citation type="submission" date="2020-09" db="EMBL/GenBank/DDBJ databases">
        <authorList>
            <person name="Sun Q."/>
            <person name="Zhou Y."/>
        </authorList>
    </citation>
    <scope>NUCLEOTIDE SEQUENCE</scope>
    <source>
        <strain evidence="1">CGMCC 1.12919</strain>
    </source>
</reference>
<sequence>MAARTVPARDVGYSVKQCLAKRIGFGDGATGVVTVGVLPPKALVTAVSVAITTAFNAGTTNTLNLGTAADADGFASAIPTGTAGLIAADDLATSDDLYATAEVTVTATHAQSGTAATVGAGIVCVEYVVVG</sequence>
<dbReference type="AlphaFoldDB" id="A0A916XBE4"/>
<dbReference type="RefSeq" id="WP_188608702.1">
    <property type="nucleotide sequence ID" value="NZ_BMGG01000003.1"/>
</dbReference>
<comment type="caution">
    <text evidence="1">The sequence shown here is derived from an EMBL/GenBank/DDBJ whole genome shotgun (WGS) entry which is preliminary data.</text>
</comment>
<organism evidence="1 2">
    <name type="scientific">Chelatococcus reniformis</name>
    <dbReference type="NCBI Taxonomy" id="1494448"/>
    <lineage>
        <taxon>Bacteria</taxon>
        <taxon>Pseudomonadati</taxon>
        <taxon>Pseudomonadota</taxon>
        <taxon>Alphaproteobacteria</taxon>
        <taxon>Hyphomicrobiales</taxon>
        <taxon>Chelatococcaceae</taxon>
        <taxon>Chelatococcus</taxon>
    </lineage>
</organism>
<protein>
    <submittedName>
        <fullName evidence="1">Uncharacterized protein</fullName>
    </submittedName>
</protein>
<evidence type="ECO:0000313" key="1">
    <source>
        <dbReference type="EMBL" id="GGC58327.1"/>
    </source>
</evidence>
<accession>A0A916XBE4</accession>
<reference evidence="1" key="1">
    <citation type="journal article" date="2014" name="Int. J. Syst. Evol. Microbiol.">
        <title>Complete genome sequence of Corynebacterium casei LMG S-19264T (=DSM 44701T), isolated from a smear-ripened cheese.</title>
        <authorList>
            <consortium name="US DOE Joint Genome Institute (JGI-PGF)"/>
            <person name="Walter F."/>
            <person name="Albersmeier A."/>
            <person name="Kalinowski J."/>
            <person name="Ruckert C."/>
        </authorList>
    </citation>
    <scope>NUCLEOTIDE SEQUENCE</scope>
    <source>
        <strain evidence="1">CGMCC 1.12919</strain>
    </source>
</reference>
<dbReference type="Proteomes" id="UP000637002">
    <property type="component" value="Unassembled WGS sequence"/>
</dbReference>
<name>A0A916XBE4_9HYPH</name>
<evidence type="ECO:0000313" key="2">
    <source>
        <dbReference type="Proteomes" id="UP000637002"/>
    </source>
</evidence>
<gene>
    <name evidence="1" type="ORF">GCM10010994_16590</name>
</gene>
<dbReference type="EMBL" id="BMGG01000003">
    <property type="protein sequence ID" value="GGC58327.1"/>
    <property type="molecule type" value="Genomic_DNA"/>
</dbReference>
<keyword evidence="2" id="KW-1185">Reference proteome</keyword>